<feature type="transmembrane region" description="Helical" evidence="7">
    <location>
        <begin position="404"/>
        <end position="428"/>
    </location>
</feature>
<feature type="transmembrane region" description="Helical" evidence="7">
    <location>
        <begin position="221"/>
        <end position="249"/>
    </location>
</feature>
<accession>A0A6P6RRJ5</accession>
<dbReference type="PANTHER" id="PTHR11616">
    <property type="entry name" value="SODIUM/CHLORIDE DEPENDENT TRANSPORTER"/>
    <property type="match status" value="1"/>
</dbReference>
<dbReference type="PROSITE" id="PS50267">
    <property type="entry name" value="NA_NEUROTRAN_SYMP_3"/>
    <property type="match status" value="1"/>
</dbReference>
<evidence type="ECO:0000256" key="4">
    <source>
        <dbReference type="ARBA" id="ARBA00022989"/>
    </source>
</evidence>
<name>A0A6P6RRJ5_9EIME</name>
<feature type="compositionally biased region" description="Basic residues" evidence="6">
    <location>
        <begin position="799"/>
        <end position="808"/>
    </location>
</feature>
<dbReference type="GO" id="GO:0005886">
    <property type="term" value="C:plasma membrane"/>
    <property type="evidence" value="ECO:0007669"/>
    <property type="project" value="TreeGrafter"/>
</dbReference>
<dbReference type="OrthoDB" id="345748at2759"/>
<feature type="transmembrane region" description="Helical" evidence="7">
    <location>
        <begin position="323"/>
        <end position="344"/>
    </location>
</feature>
<comment type="subcellular location">
    <subcellularLocation>
        <location evidence="1">Membrane</location>
        <topology evidence="1">Multi-pass membrane protein</topology>
    </subcellularLocation>
</comment>
<dbReference type="GO" id="GO:0035725">
    <property type="term" value="P:sodium ion transmembrane transport"/>
    <property type="evidence" value="ECO:0007669"/>
    <property type="project" value="TreeGrafter"/>
</dbReference>
<dbReference type="GeneID" id="34620739"/>
<dbReference type="SUPFAM" id="SSF161070">
    <property type="entry name" value="SNF-like"/>
    <property type="match status" value="1"/>
</dbReference>
<proteinExistence type="predicted"/>
<evidence type="ECO:0000256" key="1">
    <source>
        <dbReference type="ARBA" id="ARBA00004141"/>
    </source>
</evidence>
<sequence length="1186" mass="131116">MAVWETATHRGGCGRHPSPREVSPLHTQHEETLEYQVTELGGNRDPPPNNSPLSCGPPRSPSDYDTDHPAWDSSDEVDAFGWATDTSCGSANGASANMQLKMLHEATRWFPHTNFYDSMKANAQSEVDKKREHRDAVTGRLRIGGLFLSVLLFICVTQRQSNLEEIPLKALQMGGMKFLVWASLLSCICSLPIMITDVALGQSTQGSVITALNGLDKRLRGLGLAIAGCSALFAIAQTYVSSLVVHFFFTSVASLSKWLHNNDSLKRACVALSTAECIADSRCIMGAENVCHPALEAYISASWPNFLTSTDTTTKACKAPRTLGAVGACAFPCIFILLPALVVLEVSAEGQKHSLLDIFMLPNKTLPFEDVYYVVIMLPLLVYMPGDAAVLTVASYDKQSHNPIIISFLCFFAKWLVAYMSLYLLFFAEGLSPDPQAFREMFMPKSPDWITSGGPGSAVFPVMWYVIARMWPASWLLGLLSFAAILTQRISSCWCLTMVLWSALHEMRWLKASPVSGLRGLSSACPVITTDLFGQEKEQTGFQKTGACRSTRDRRSGCTDGRGSSSEAGTRRSSPLSRILKRTAGEKYDYEDEDRAFAALEPLFDAKPDAAADTLLSWWGGPDMDDHKKVGESADGSGRRRISKPLLACIAYGPPAILSAILISFSLPMDTKDGPRFRASMHYILLLNADILLRLLLGSAKCVHVAWLFGFREQVQRVGLLPLLVLGCGLIAVMLVPLFRIIFPIDYSDSLLLLLVLPVVFMSIAILIVTLQTAVNLRDILAEGKGPQRPKRGSQGSRRSWKGLHRSGARSLSHPRILPMLPRVVNSACNSREEHFLRSRSLRVERLSWRPRFIASTLPFKQKLYKQAHNTAERESMSDSRCVRHGNRRIRRAGSVLQLFLRLLKSNLYWTLIGNVEILRANLNMALSGCPTKPIPMIWGWLLKFVATPWLLLDFMEHLNGSLPKIIGSIEGPRGLTASVLLVWIVVVLGIILWGALFPDALEPLLPLRTLDFPRCWVPRVSFRWRLSLFDDINPKFFKQNHYGGSARQYQAKLGTGIFGFEGEDVGCERPEGGELLETANKNSISFQGKSLYSRVFSLLCVPRAKRGSVFLHRANKAAPRGKTMNGHQEMTIGEALAIEKGAHPSRQRRGRDVCGEAPDASPRQVALIQLALKGHLASVIVSEPK</sequence>
<evidence type="ECO:0000256" key="5">
    <source>
        <dbReference type="ARBA" id="ARBA00023136"/>
    </source>
</evidence>
<organism evidence="8 9">
    <name type="scientific">Cyclospora cayetanensis</name>
    <dbReference type="NCBI Taxonomy" id="88456"/>
    <lineage>
        <taxon>Eukaryota</taxon>
        <taxon>Sar</taxon>
        <taxon>Alveolata</taxon>
        <taxon>Apicomplexa</taxon>
        <taxon>Conoidasida</taxon>
        <taxon>Coccidia</taxon>
        <taxon>Eucoccidiorida</taxon>
        <taxon>Eimeriorina</taxon>
        <taxon>Eimeriidae</taxon>
        <taxon>Cyclospora</taxon>
    </lineage>
</organism>
<dbReference type="InterPro" id="IPR037272">
    <property type="entry name" value="SNS_sf"/>
</dbReference>
<feature type="transmembrane region" description="Helical" evidence="7">
    <location>
        <begin position="179"/>
        <end position="200"/>
    </location>
</feature>
<keyword evidence="3 7" id="KW-0812">Transmembrane</keyword>
<evidence type="ECO:0000313" key="9">
    <source>
        <dbReference type="RefSeq" id="XP_026190438.1"/>
    </source>
</evidence>
<feature type="transmembrane region" description="Helical" evidence="7">
    <location>
        <begin position="718"/>
        <end position="739"/>
    </location>
</feature>
<feature type="compositionally biased region" description="Polar residues" evidence="6">
    <location>
        <begin position="562"/>
        <end position="576"/>
    </location>
</feature>
<evidence type="ECO:0000256" key="6">
    <source>
        <dbReference type="SAM" id="MobiDB-lite"/>
    </source>
</evidence>
<dbReference type="AlphaFoldDB" id="A0A6P6RRJ5"/>
<dbReference type="Proteomes" id="UP000515125">
    <property type="component" value="Unplaced"/>
</dbReference>
<feature type="region of interest" description="Disordered" evidence="6">
    <location>
        <begin position="1"/>
        <end position="71"/>
    </location>
</feature>
<feature type="transmembrane region" description="Helical" evidence="7">
    <location>
        <begin position="473"/>
        <end position="501"/>
    </location>
</feature>
<feature type="region of interest" description="Disordered" evidence="6">
    <location>
        <begin position="785"/>
        <end position="810"/>
    </location>
</feature>
<evidence type="ECO:0000256" key="2">
    <source>
        <dbReference type="ARBA" id="ARBA00022448"/>
    </source>
</evidence>
<dbReference type="InterPro" id="IPR000175">
    <property type="entry name" value="Na/ntran_symport"/>
</dbReference>
<reference evidence="9" key="1">
    <citation type="submission" date="2025-08" db="UniProtKB">
        <authorList>
            <consortium name="RefSeq"/>
        </authorList>
    </citation>
    <scope>IDENTIFICATION</scope>
</reference>
<feature type="transmembrane region" description="Helical" evidence="7">
    <location>
        <begin position="679"/>
        <end position="697"/>
    </location>
</feature>
<feature type="transmembrane region" description="Helical" evidence="7">
    <location>
        <begin position="751"/>
        <end position="771"/>
    </location>
</feature>
<feature type="transmembrane region" description="Helical" evidence="7">
    <location>
        <begin position="646"/>
        <end position="667"/>
    </location>
</feature>
<evidence type="ECO:0000256" key="3">
    <source>
        <dbReference type="ARBA" id="ARBA00022692"/>
    </source>
</evidence>
<dbReference type="RefSeq" id="XP_026190438.1">
    <property type="nucleotide sequence ID" value="XM_026334653.1"/>
</dbReference>
<keyword evidence="2" id="KW-0813">Transport</keyword>
<protein>
    <submittedName>
        <fullName evidence="9">Uncharacterized protein LOC34620739</fullName>
    </submittedName>
</protein>
<evidence type="ECO:0000313" key="8">
    <source>
        <dbReference type="Proteomes" id="UP000515125"/>
    </source>
</evidence>
<evidence type="ECO:0000256" key="7">
    <source>
        <dbReference type="SAM" id="Phobius"/>
    </source>
</evidence>
<keyword evidence="4 7" id="KW-1133">Transmembrane helix</keyword>
<keyword evidence="5 7" id="KW-0472">Membrane</keyword>
<gene>
    <name evidence="9" type="primary">LOC34620739</name>
</gene>
<feature type="transmembrane region" description="Helical" evidence="7">
    <location>
        <begin position="365"/>
        <end position="384"/>
    </location>
</feature>
<keyword evidence="8" id="KW-1185">Reference proteome</keyword>
<feature type="region of interest" description="Disordered" evidence="6">
    <location>
        <begin position="543"/>
        <end position="576"/>
    </location>
</feature>
<feature type="transmembrane region" description="Helical" evidence="7">
    <location>
        <begin position="976"/>
        <end position="997"/>
    </location>
</feature>
<dbReference type="PANTHER" id="PTHR11616:SF240">
    <property type="entry name" value="BLOATED TUBULES, ISOFORM B-RELATED"/>
    <property type="match status" value="1"/>
</dbReference>